<protein>
    <recommendedName>
        <fullName evidence="4">Aspartyl protease</fullName>
    </recommendedName>
</protein>
<dbReference type="InterPro" id="IPR021109">
    <property type="entry name" value="Peptidase_aspartic_dom_sf"/>
</dbReference>
<sequence>MKPPLFALAVTAFALSLIGCAGTSVDETVLVADHSSGAAEQAGPYTLAEPGALPTRLDIPLARSGGYLLVPAFINGESAGLMMIDTGASLSVVAQGVAGSLNLPKDGTGRTLGIGGFEDFDYRRADHFSIGQPASALNGKRNTTRGVLQLEREKMASLRMLGFGEALGVSLGGIVAFTDFGDVPFALDASNKQLTVYEPRAFRPPADASRHRLHSFRRLPMVRAELDDGNQRVEVWLIIDFGADNALTLPRAVLDRYPGVVSVNASGSGTTRGVGGSVSSTQTWVENFRVFGLNLQHIPVNFETPPPTMRGEKLIGRIGNSLLQHFRLTFHPAHGWVYSEWNPSGDAEAE</sequence>
<dbReference type="EMBL" id="JACHGY010000001">
    <property type="protein sequence ID" value="MBB6430617.1"/>
    <property type="molecule type" value="Genomic_DNA"/>
</dbReference>
<dbReference type="PROSITE" id="PS51257">
    <property type="entry name" value="PROKAR_LIPOPROTEIN"/>
    <property type="match status" value="1"/>
</dbReference>
<evidence type="ECO:0000313" key="3">
    <source>
        <dbReference type="Proteomes" id="UP000541810"/>
    </source>
</evidence>
<dbReference type="GO" id="GO:0004190">
    <property type="term" value="F:aspartic-type endopeptidase activity"/>
    <property type="evidence" value="ECO:0007669"/>
    <property type="project" value="InterPro"/>
</dbReference>
<dbReference type="AlphaFoldDB" id="A0A7X0H7B5"/>
<dbReference type="InterPro" id="IPR001969">
    <property type="entry name" value="Aspartic_peptidase_AS"/>
</dbReference>
<dbReference type="Gene3D" id="2.40.70.10">
    <property type="entry name" value="Acid Proteases"/>
    <property type="match status" value="2"/>
</dbReference>
<organism evidence="2 3">
    <name type="scientific">Algisphaera agarilytica</name>
    <dbReference type="NCBI Taxonomy" id="1385975"/>
    <lineage>
        <taxon>Bacteria</taxon>
        <taxon>Pseudomonadati</taxon>
        <taxon>Planctomycetota</taxon>
        <taxon>Phycisphaerae</taxon>
        <taxon>Phycisphaerales</taxon>
        <taxon>Phycisphaeraceae</taxon>
        <taxon>Algisphaera</taxon>
    </lineage>
</organism>
<keyword evidence="1" id="KW-0732">Signal</keyword>
<proteinExistence type="predicted"/>
<evidence type="ECO:0008006" key="4">
    <source>
        <dbReference type="Google" id="ProtNLM"/>
    </source>
</evidence>
<evidence type="ECO:0000313" key="2">
    <source>
        <dbReference type="EMBL" id="MBB6430617.1"/>
    </source>
</evidence>
<dbReference type="SUPFAM" id="SSF50630">
    <property type="entry name" value="Acid proteases"/>
    <property type="match status" value="1"/>
</dbReference>
<dbReference type="GO" id="GO:0006508">
    <property type="term" value="P:proteolysis"/>
    <property type="evidence" value="ECO:0007669"/>
    <property type="project" value="InterPro"/>
</dbReference>
<comment type="caution">
    <text evidence="2">The sequence shown here is derived from an EMBL/GenBank/DDBJ whole genome shotgun (WGS) entry which is preliminary data.</text>
</comment>
<reference evidence="2 3" key="1">
    <citation type="submission" date="2020-08" db="EMBL/GenBank/DDBJ databases">
        <title>Genomic Encyclopedia of Type Strains, Phase IV (KMG-IV): sequencing the most valuable type-strain genomes for metagenomic binning, comparative biology and taxonomic classification.</title>
        <authorList>
            <person name="Goeker M."/>
        </authorList>
    </citation>
    <scope>NUCLEOTIDE SEQUENCE [LARGE SCALE GENOMIC DNA]</scope>
    <source>
        <strain evidence="2 3">DSM 103725</strain>
    </source>
</reference>
<evidence type="ECO:0000256" key="1">
    <source>
        <dbReference type="SAM" id="SignalP"/>
    </source>
</evidence>
<dbReference type="RefSeq" id="WP_184678119.1">
    <property type="nucleotide sequence ID" value="NZ_JACHGY010000001.1"/>
</dbReference>
<accession>A0A7X0H7B5</accession>
<keyword evidence="3" id="KW-1185">Reference proteome</keyword>
<name>A0A7X0H7B5_9BACT</name>
<dbReference type="PROSITE" id="PS00141">
    <property type="entry name" value="ASP_PROTEASE"/>
    <property type="match status" value="1"/>
</dbReference>
<feature type="signal peptide" evidence="1">
    <location>
        <begin position="1"/>
        <end position="21"/>
    </location>
</feature>
<feature type="chain" id="PRO_5030842554" description="Aspartyl protease" evidence="1">
    <location>
        <begin position="22"/>
        <end position="350"/>
    </location>
</feature>
<dbReference type="Pfam" id="PF13650">
    <property type="entry name" value="Asp_protease_2"/>
    <property type="match status" value="1"/>
</dbReference>
<dbReference type="Proteomes" id="UP000541810">
    <property type="component" value="Unassembled WGS sequence"/>
</dbReference>
<gene>
    <name evidence="2" type="ORF">HNQ40_002423</name>
</gene>